<feature type="transmembrane region" description="Helical" evidence="6">
    <location>
        <begin position="618"/>
        <end position="640"/>
    </location>
</feature>
<evidence type="ECO:0000256" key="1">
    <source>
        <dbReference type="ARBA" id="ARBA00004141"/>
    </source>
</evidence>
<feature type="transmembrane region" description="Helical" evidence="6">
    <location>
        <begin position="271"/>
        <end position="291"/>
    </location>
</feature>
<dbReference type="GO" id="GO:0016020">
    <property type="term" value="C:membrane"/>
    <property type="evidence" value="ECO:0007669"/>
    <property type="project" value="UniProtKB-SubCell"/>
</dbReference>
<feature type="transmembrane region" description="Helical" evidence="6">
    <location>
        <begin position="62"/>
        <end position="83"/>
    </location>
</feature>
<gene>
    <name evidence="7" type="ORF">CAMP_LOCUS6923</name>
</gene>
<feature type="transmembrane region" description="Helical" evidence="6">
    <location>
        <begin position="824"/>
        <end position="847"/>
    </location>
</feature>
<comment type="caution">
    <text evidence="6">Lacks conserved residue(s) required for the propagation of feature annotation.</text>
</comment>
<evidence type="ECO:0000256" key="3">
    <source>
        <dbReference type="ARBA" id="ARBA00022692"/>
    </source>
</evidence>
<dbReference type="GO" id="GO:0004888">
    <property type="term" value="F:transmembrane signaling receptor activity"/>
    <property type="evidence" value="ECO:0007669"/>
    <property type="project" value="InterPro"/>
</dbReference>
<feature type="transmembrane region" description="Helical" evidence="6">
    <location>
        <begin position="792"/>
        <end position="812"/>
    </location>
</feature>
<feature type="transmembrane region" description="Helical" evidence="6">
    <location>
        <begin position="514"/>
        <end position="539"/>
    </location>
</feature>
<feature type="transmembrane region" description="Helical" evidence="6">
    <location>
        <begin position="713"/>
        <end position="731"/>
    </location>
</feature>
<reference evidence="7" key="1">
    <citation type="submission" date="2022-11" db="EMBL/GenBank/DDBJ databases">
        <authorList>
            <person name="Kikuchi T."/>
        </authorList>
    </citation>
    <scope>NUCLEOTIDE SEQUENCE</scope>
    <source>
        <strain evidence="7">PS1010</strain>
    </source>
</reference>
<feature type="transmembrane region" description="Helical" evidence="6">
    <location>
        <begin position="237"/>
        <end position="259"/>
    </location>
</feature>
<feature type="transmembrane region" description="Helical" evidence="6">
    <location>
        <begin position="339"/>
        <end position="364"/>
    </location>
</feature>
<feature type="transmembrane region" description="Helical" evidence="6">
    <location>
        <begin position="859"/>
        <end position="882"/>
    </location>
</feature>
<keyword evidence="8" id="KW-1185">Reference proteome</keyword>
<feature type="transmembrane region" description="Helical" evidence="6">
    <location>
        <begin position="89"/>
        <end position="114"/>
    </location>
</feature>
<dbReference type="Pfam" id="PF02118">
    <property type="entry name" value="Srg"/>
    <property type="match status" value="3"/>
</dbReference>
<dbReference type="InterPro" id="IPR000609">
    <property type="entry name" value="7TM_GPCR_serpentine_rcpt_Srg"/>
</dbReference>
<comment type="caution">
    <text evidence="7">The sequence shown here is derived from an EMBL/GenBank/DDBJ whole genome shotgun (WGS) entry which is preliminary data.</text>
</comment>
<comment type="similarity">
    <text evidence="2 6">Belongs to the nematode receptor-like protein srg family.</text>
</comment>
<sequence length="912" mass="104120">MSNNLSDDDPRFITCDLNYDVSIEFLKYVVQAVYLFGAAILHIFILRTILWKRPDEFRNNSFYSLYAADSIVSLTMLLLDGFINRPFIFIPPLCPIFAPILAYPTLFWKSVVVIGNYMKAAKSMTQIFMSLNRMTCALWPLKYITIWENRVKYALLIIFIAPIGAIFNLVVSRIIIASIYGGFSNTYIRKISWASLPFQHLVFILTALSFTIICTSIAIYALLMLPNRVKGAERSLCIANIIFSIGFICAAGAQAAIVFCTACLSNLLFMIHFWCIDFLNVSSPIVMLIVGRDLRRKVFELGVTKLVTYSEMAIMSANFSEDGPNFITCDLSFDTTIEVFKYLVQAIYLFGAAILHILILRTILWKRREEFKNNSFYSLYVADSIVSLTMLLLDGFINRPFIFIPPLCPIFAPILAYPTFFWKSVMVIGNYMKAAKSMTQIFMSLNRMTCALWPLKYITIWENRVKYALVIIFIAPIGAIFNLVVSRILIGSIYGGFSNNYIRKISWANLPFQHLVFITIAIFFTVICTSIAIYALLMLPNRVKGAERSLCIVNIIFSVGFCCAASSQAAIVFCTPCLGHLLFMIHFWCIDFLNVSSPLLMIICNLMTYDSQIEILKYILQFSYLFPGAILIIYMLFVITIKCRASYLDNCYHWIFVFELVTSLYLIIHDILFGRLTIYISPLCPILAPYFYNYSFLLKFSMVSINYVRASKSVSQIFLTLNRMTCVLFPVHHQKHWGNSMKIVMIVNICLPFGAIWSLMLSRVYASANYGGFSSNYVRAVEWASLSRLQSIYLTISLIFAISTSFATFYGLTTLSKRIKHIETTLCVVTFFSTTAFLFAAIIQYIWVFCTACSREYPSIYGVQFLSYDVLTIGTPIVMIIVNEKLRLDMFPWIFRKSLRISIVGQSSGSRK</sequence>
<proteinExistence type="inferred from homology"/>
<evidence type="ECO:0000256" key="2">
    <source>
        <dbReference type="ARBA" id="ARBA00005692"/>
    </source>
</evidence>
<evidence type="ECO:0000256" key="4">
    <source>
        <dbReference type="ARBA" id="ARBA00022989"/>
    </source>
</evidence>
<protein>
    <recommendedName>
        <fullName evidence="6">Serpentine receptor class gamma</fullName>
    </recommendedName>
</protein>
<evidence type="ECO:0000313" key="7">
    <source>
        <dbReference type="EMBL" id="CAI5444286.1"/>
    </source>
</evidence>
<feature type="transmembrane region" description="Helical" evidence="6">
    <location>
        <begin position="676"/>
        <end position="693"/>
    </location>
</feature>
<dbReference type="AlphaFoldDB" id="A0A9P1IFP1"/>
<feature type="transmembrane region" description="Helical" evidence="6">
    <location>
        <begin position="652"/>
        <end position="669"/>
    </location>
</feature>
<accession>A0A9P1IFP1</accession>
<dbReference type="PANTHER" id="PTHR31627">
    <property type="entry name" value="SERPENTINE RECEPTOR CLASS GAMMA-RELATED"/>
    <property type="match status" value="1"/>
</dbReference>
<evidence type="ECO:0000256" key="5">
    <source>
        <dbReference type="ARBA" id="ARBA00023136"/>
    </source>
</evidence>
<feature type="transmembrane region" description="Helical" evidence="6">
    <location>
        <begin position="200"/>
        <end position="225"/>
    </location>
</feature>
<feature type="transmembrane region" description="Helical" evidence="6">
    <location>
        <begin position="403"/>
        <end position="422"/>
    </location>
</feature>
<feature type="transmembrane region" description="Helical" evidence="6">
    <location>
        <begin position="153"/>
        <end position="180"/>
    </location>
</feature>
<feature type="transmembrane region" description="Helical" evidence="6">
    <location>
        <begin position="551"/>
        <end position="573"/>
    </location>
</feature>
<dbReference type="PANTHER" id="PTHR31627:SF43">
    <property type="entry name" value="SERPENTINE RECEPTOR CLASS GAMMA-15"/>
    <property type="match status" value="1"/>
</dbReference>
<evidence type="ECO:0000256" key="6">
    <source>
        <dbReference type="RuleBase" id="RU280813"/>
    </source>
</evidence>
<dbReference type="InterPro" id="IPR051119">
    <property type="entry name" value="Nematode_SR-like"/>
</dbReference>
<keyword evidence="5 6" id="KW-0472">Membrane</keyword>
<dbReference type="PRINTS" id="PR00698">
    <property type="entry name" value="TMPROTEINSRG"/>
</dbReference>
<dbReference type="Proteomes" id="UP001152747">
    <property type="component" value="Unassembled WGS sequence"/>
</dbReference>
<keyword evidence="3 6" id="KW-0812">Transmembrane</keyword>
<dbReference type="EMBL" id="CANHGI010000003">
    <property type="protein sequence ID" value="CAI5444286.1"/>
    <property type="molecule type" value="Genomic_DNA"/>
</dbReference>
<feature type="transmembrane region" description="Helical" evidence="6">
    <location>
        <begin position="743"/>
        <end position="766"/>
    </location>
</feature>
<organism evidence="7 8">
    <name type="scientific">Caenorhabditis angaria</name>
    <dbReference type="NCBI Taxonomy" id="860376"/>
    <lineage>
        <taxon>Eukaryota</taxon>
        <taxon>Metazoa</taxon>
        <taxon>Ecdysozoa</taxon>
        <taxon>Nematoda</taxon>
        <taxon>Chromadorea</taxon>
        <taxon>Rhabditida</taxon>
        <taxon>Rhabditina</taxon>
        <taxon>Rhabditomorpha</taxon>
        <taxon>Rhabditoidea</taxon>
        <taxon>Rhabditidae</taxon>
        <taxon>Peloderinae</taxon>
        <taxon>Caenorhabditis</taxon>
    </lineage>
</organism>
<feature type="transmembrane region" description="Helical" evidence="6">
    <location>
        <begin position="585"/>
        <end position="606"/>
    </location>
</feature>
<keyword evidence="4 6" id="KW-1133">Transmembrane helix</keyword>
<name>A0A9P1IFP1_9PELO</name>
<comment type="subcellular location">
    <subcellularLocation>
        <location evidence="1">Membrane</location>
        <topology evidence="1">Multi-pass membrane protein</topology>
    </subcellularLocation>
</comment>
<feature type="transmembrane region" description="Helical" evidence="6">
    <location>
        <begin position="28"/>
        <end position="50"/>
    </location>
</feature>
<dbReference type="GO" id="GO:0007606">
    <property type="term" value="P:sensory perception of chemical stimulus"/>
    <property type="evidence" value="ECO:0007669"/>
    <property type="project" value="UniProtKB-UniRule"/>
</dbReference>
<evidence type="ECO:0000313" key="8">
    <source>
        <dbReference type="Proteomes" id="UP001152747"/>
    </source>
</evidence>
<feature type="transmembrane region" description="Helical" evidence="6">
    <location>
        <begin position="467"/>
        <end position="494"/>
    </location>
</feature>